<dbReference type="STRING" id="1331007.AALB_0101"/>
<reference evidence="1" key="1">
    <citation type="journal article" date="2013" name="Genome Announc.">
        <title>Draft Genome Sequence of Agarivorans albus Strain MKT 106T, an Agarolytic Marine Bacterium.</title>
        <authorList>
            <person name="Yasuike M."/>
            <person name="Nakamura Y."/>
            <person name="Kai W."/>
            <person name="Fujiwara A."/>
            <person name="Fukui Y."/>
            <person name="Satomi M."/>
            <person name="Sano M."/>
        </authorList>
    </citation>
    <scope>NUCLEOTIDE SEQUENCE [LARGE SCALE GENOMIC DNA]</scope>
</reference>
<evidence type="ECO:0000313" key="2">
    <source>
        <dbReference type="Proteomes" id="UP000014461"/>
    </source>
</evidence>
<accession>R9PPH8</accession>
<gene>
    <name evidence="1" type="ORF">AALB_0101</name>
</gene>
<organism evidence="1 2">
    <name type="scientific">Agarivorans albus MKT 106</name>
    <dbReference type="NCBI Taxonomy" id="1331007"/>
    <lineage>
        <taxon>Bacteria</taxon>
        <taxon>Pseudomonadati</taxon>
        <taxon>Pseudomonadota</taxon>
        <taxon>Gammaproteobacteria</taxon>
        <taxon>Alteromonadales</taxon>
        <taxon>Alteromonadaceae</taxon>
        <taxon>Agarivorans</taxon>
    </lineage>
</organism>
<proteinExistence type="predicted"/>
<comment type="caution">
    <text evidence="1">The sequence shown here is derived from an EMBL/GenBank/DDBJ whole genome shotgun (WGS) entry which is preliminary data.</text>
</comment>
<keyword evidence="2" id="KW-1185">Reference proteome</keyword>
<name>R9PPH8_AGAAL</name>
<sequence length="38" mass="4473">MKSREIVTVNLSKPKCWLANNYPKKRFEKALHTAKIND</sequence>
<dbReference type="AlphaFoldDB" id="R9PPH8"/>
<evidence type="ECO:0000313" key="1">
    <source>
        <dbReference type="EMBL" id="GAD00021.1"/>
    </source>
</evidence>
<dbReference type="EMBL" id="BARX01000001">
    <property type="protein sequence ID" value="GAD00021.1"/>
    <property type="molecule type" value="Genomic_DNA"/>
</dbReference>
<dbReference type="Proteomes" id="UP000014461">
    <property type="component" value="Unassembled WGS sequence"/>
</dbReference>
<protein>
    <submittedName>
        <fullName evidence="1">Uncharacterized protein</fullName>
    </submittedName>
</protein>